<reference evidence="1" key="2">
    <citation type="submission" date="2013-04" db="UniProtKB">
        <authorList>
            <consortium name="EnsemblPlants"/>
        </authorList>
    </citation>
    <scope>IDENTIFICATION</scope>
</reference>
<proteinExistence type="predicted"/>
<dbReference type="AlphaFoldDB" id="J3M8Q4"/>
<evidence type="ECO:0000313" key="2">
    <source>
        <dbReference type="Proteomes" id="UP000006038"/>
    </source>
</evidence>
<dbReference type="EnsemblPlants" id="OB05G29780.1">
    <property type="protein sequence ID" value="OB05G29780.1"/>
    <property type="gene ID" value="OB05G29780"/>
</dbReference>
<dbReference type="HOGENOM" id="CLU_2430604_0_0_1"/>
<organism evidence="1">
    <name type="scientific">Oryza brachyantha</name>
    <name type="common">malo sina</name>
    <dbReference type="NCBI Taxonomy" id="4533"/>
    <lineage>
        <taxon>Eukaryota</taxon>
        <taxon>Viridiplantae</taxon>
        <taxon>Streptophyta</taxon>
        <taxon>Embryophyta</taxon>
        <taxon>Tracheophyta</taxon>
        <taxon>Spermatophyta</taxon>
        <taxon>Magnoliopsida</taxon>
        <taxon>Liliopsida</taxon>
        <taxon>Poales</taxon>
        <taxon>Poaceae</taxon>
        <taxon>BOP clade</taxon>
        <taxon>Oryzoideae</taxon>
        <taxon>Oryzeae</taxon>
        <taxon>Oryzinae</taxon>
        <taxon>Oryza</taxon>
    </lineage>
</organism>
<dbReference type="Proteomes" id="UP000006038">
    <property type="component" value="Chromosome 5"/>
</dbReference>
<sequence length="91" mass="10513">MQFVNSFKPFIFCKSTRIWPITRTVMDSVQNNNCSLLVMKVKQLPRTQHSDISPERKHMQNTLLFCWEDSKHKLGSSKGIIDELDTGKNSA</sequence>
<accession>J3M8Q4</accession>
<protein>
    <submittedName>
        <fullName evidence="1">Uncharacterized protein</fullName>
    </submittedName>
</protein>
<keyword evidence="2" id="KW-1185">Reference proteome</keyword>
<reference evidence="1" key="1">
    <citation type="journal article" date="2013" name="Nat. Commun.">
        <title>Whole-genome sequencing of Oryza brachyantha reveals mechanisms underlying Oryza genome evolution.</title>
        <authorList>
            <person name="Chen J."/>
            <person name="Huang Q."/>
            <person name="Gao D."/>
            <person name="Wang J."/>
            <person name="Lang Y."/>
            <person name="Liu T."/>
            <person name="Li B."/>
            <person name="Bai Z."/>
            <person name="Luis Goicoechea J."/>
            <person name="Liang C."/>
            <person name="Chen C."/>
            <person name="Zhang W."/>
            <person name="Sun S."/>
            <person name="Liao Y."/>
            <person name="Zhang X."/>
            <person name="Yang L."/>
            <person name="Song C."/>
            <person name="Wang M."/>
            <person name="Shi J."/>
            <person name="Liu G."/>
            <person name="Liu J."/>
            <person name="Zhou H."/>
            <person name="Zhou W."/>
            <person name="Yu Q."/>
            <person name="An N."/>
            <person name="Chen Y."/>
            <person name="Cai Q."/>
            <person name="Wang B."/>
            <person name="Liu B."/>
            <person name="Min J."/>
            <person name="Huang Y."/>
            <person name="Wu H."/>
            <person name="Li Z."/>
            <person name="Zhang Y."/>
            <person name="Yin Y."/>
            <person name="Song W."/>
            <person name="Jiang J."/>
            <person name="Jackson S.A."/>
            <person name="Wing R.A."/>
            <person name="Wang J."/>
            <person name="Chen M."/>
        </authorList>
    </citation>
    <scope>NUCLEOTIDE SEQUENCE [LARGE SCALE GENOMIC DNA]</scope>
    <source>
        <strain evidence="1">cv. IRGC 101232</strain>
    </source>
</reference>
<dbReference type="Gramene" id="OB05G29780.1">
    <property type="protein sequence ID" value="OB05G29780.1"/>
    <property type="gene ID" value="OB05G29780"/>
</dbReference>
<name>J3M8Q4_ORYBR</name>
<evidence type="ECO:0000313" key="1">
    <source>
        <dbReference type="EnsemblPlants" id="OB05G29780.1"/>
    </source>
</evidence>